<feature type="domain" description="Zinc finger PHD-type" evidence="7">
    <location>
        <begin position="579"/>
        <end position="624"/>
    </location>
</feature>
<evidence type="ECO:0000259" key="7">
    <source>
        <dbReference type="SMART" id="SM00249"/>
    </source>
</evidence>
<keyword evidence="5" id="KW-0862">Zinc</keyword>
<dbReference type="PANTHER" id="PTHR10333">
    <property type="entry name" value="INHIBITOR OF GROWTH PROTEIN"/>
    <property type="match status" value="1"/>
</dbReference>
<sequence>MGFRHFMKKRAAYKALRQEVMKDTRRRVRSLIKSKVLRLTKECSLEAFRNMSFHEVVSSFKSEVPLLHDVLLGAMTRTGNYSESHIATLTPILGFILSILAHLFQDFNHLGICVGEGTLRSVLDDLRGSFDNDLKSWKTELQEYVFGVNDDPPAAAVARSPASMTSLIDSEDSLVDSGQDDDDWEDTDIFHDVSDVESCSEAERTILYGEEGYPPGYTLCWDNVGRQVKARHHTRNHGNQYQTWALAYAVQNRIPTTKFDDKNVVKASDIPLTEFVPSNVELQSIRKRLINMVMRVLKETIPTIRSNADCTVEYHIQNAFSAQSKDKSTMFNIGIIEDNPASIPGVISILDKLHAYVPTDGHRLFKIVTWGDGLSCERHVDSQNARANARSPRDRLEGLEPSPQEFHKRMLLLQDTMDQMFSGKSATDKGTLFHLKNVFNQRSVKANVYEAFNHVSEFLHFVTEGYISLFAMQKLGIQELDDEINLSQEEFEKAAEDIVQDVWNPVDFQDGEEEVASQQCFCKQDGNEDDDEPMIKCCNEKCPNEEWFHYECVGISEESVPDDTWYCSKDCKKASNIRHRPNTAMVECCHSLCTRGVWFHFDCVGLDEANLPGEDDAWYCSTECKKLDKNRGMKSTSEDMKYMYTKKIVWAGLSDMVRRDAVRYNDGPMMLLYWKSDLAVNGWQTERVRNDLMWNRTVNIHGGAGSNIEADLVNEFLNREFKDSMRSVGSKATSDTLARHGTLAGGLGKEISKIYAKLVERTEDHPGARKMTKREEDIKFFVNLLKEERLTENCGRLT</sequence>
<dbReference type="InterPro" id="IPR001965">
    <property type="entry name" value="Znf_PHD"/>
</dbReference>
<accession>A0ABY7EFP0</accession>
<evidence type="ECO:0000256" key="2">
    <source>
        <dbReference type="ARBA" id="ARBA00010210"/>
    </source>
</evidence>
<feature type="domain" description="Zinc finger PHD-type" evidence="7">
    <location>
        <begin position="519"/>
        <end position="572"/>
    </location>
</feature>
<dbReference type="Proteomes" id="UP001164746">
    <property type="component" value="Chromosome 6"/>
</dbReference>
<protein>
    <submittedName>
        <fullName evidence="8">YNG1-like protein</fullName>
    </submittedName>
</protein>
<dbReference type="SMART" id="SM00249">
    <property type="entry name" value="PHD"/>
    <property type="match status" value="2"/>
</dbReference>
<dbReference type="InterPro" id="IPR011011">
    <property type="entry name" value="Znf_FYVE_PHD"/>
</dbReference>
<evidence type="ECO:0000256" key="4">
    <source>
        <dbReference type="ARBA" id="ARBA00022771"/>
    </source>
</evidence>
<dbReference type="InterPro" id="IPR013083">
    <property type="entry name" value="Znf_RING/FYVE/PHD"/>
</dbReference>
<evidence type="ECO:0000313" key="9">
    <source>
        <dbReference type="Proteomes" id="UP001164746"/>
    </source>
</evidence>
<dbReference type="InterPro" id="IPR046496">
    <property type="entry name" value="DUF6589"/>
</dbReference>
<organism evidence="8 9">
    <name type="scientific">Mya arenaria</name>
    <name type="common">Soft-shell clam</name>
    <dbReference type="NCBI Taxonomy" id="6604"/>
    <lineage>
        <taxon>Eukaryota</taxon>
        <taxon>Metazoa</taxon>
        <taxon>Spiralia</taxon>
        <taxon>Lophotrochozoa</taxon>
        <taxon>Mollusca</taxon>
        <taxon>Bivalvia</taxon>
        <taxon>Autobranchia</taxon>
        <taxon>Heteroconchia</taxon>
        <taxon>Euheterodonta</taxon>
        <taxon>Imparidentia</taxon>
        <taxon>Neoheterodontei</taxon>
        <taxon>Myida</taxon>
        <taxon>Myoidea</taxon>
        <taxon>Myidae</taxon>
        <taxon>Mya</taxon>
    </lineage>
</organism>
<evidence type="ECO:0000256" key="5">
    <source>
        <dbReference type="ARBA" id="ARBA00022833"/>
    </source>
</evidence>
<keyword evidence="3" id="KW-0479">Metal-binding</keyword>
<keyword evidence="6" id="KW-0539">Nucleus</keyword>
<dbReference type="Gene3D" id="3.30.40.10">
    <property type="entry name" value="Zinc/RING finger domain, C3HC4 (zinc finger)"/>
    <property type="match status" value="2"/>
</dbReference>
<name>A0ABY7EFP0_MYAAR</name>
<evidence type="ECO:0000256" key="1">
    <source>
        <dbReference type="ARBA" id="ARBA00004123"/>
    </source>
</evidence>
<keyword evidence="4" id="KW-0863">Zinc-finger</keyword>
<evidence type="ECO:0000256" key="6">
    <source>
        <dbReference type="ARBA" id="ARBA00023242"/>
    </source>
</evidence>
<dbReference type="SUPFAM" id="SSF57903">
    <property type="entry name" value="FYVE/PHD zinc finger"/>
    <property type="match status" value="1"/>
</dbReference>
<gene>
    <name evidence="8" type="ORF">MAR_017700</name>
</gene>
<keyword evidence="9" id="KW-1185">Reference proteome</keyword>
<comment type="similarity">
    <text evidence="2">Belongs to the ING family.</text>
</comment>
<proteinExistence type="inferred from homology"/>
<dbReference type="EMBL" id="CP111017">
    <property type="protein sequence ID" value="WAR07742.1"/>
    <property type="molecule type" value="Genomic_DNA"/>
</dbReference>
<evidence type="ECO:0000256" key="3">
    <source>
        <dbReference type="ARBA" id="ARBA00022723"/>
    </source>
</evidence>
<evidence type="ECO:0000313" key="8">
    <source>
        <dbReference type="EMBL" id="WAR07742.1"/>
    </source>
</evidence>
<dbReference type="Pfam" id="PF20231">
    <property type="entry name" value="DUF6589"/>
    <property type="match status" value="1"/>
</dbReference>
<dbReference type="InterPro" id="IPR028651">
    <property type="entry name" value="ING_fam"/>
</dbReference>
<comment type="subcellular location">
    <subcellularLocation>
        <location evidence="1">Nucleus</location>
    </subcellularLocation>
</comment>
<reference evidence="8" key="1">
    <citation type="submission" date="2022-11" db="EMBL/GenBank/DDBJ databases">
        <title>Centuries of genome instability and evolution in soft-shell clam transmissible cancer (bioRxiv).</title>
        <authorList>
            <person name="Hart S.F.M."/>
            <person name="Yonemitsu M.A."/>
            <person name="Giersch R.M."/>
            <person name="Beal B.F."/>
            <person name="Arriagada G."/>
            <person name="Davis B.W."/>
            <person name="Ostrander E.A."/>
            <person name="Goff S.P."/>
            <person name="Metzger M.J."/>
        </authorList>
    </citation>
    <scope>NUCLEOTIDE SEQUENCE</scope>
    <source>
        <strain evidence="8">MELC-2E11</strain>
        <tissue evidence="8">Siphon/mantle</tissue>
    </source>
</reference>